<accession>A0A4S3KW28</accession>
<dbReference type="EMBL" id="SMAF01000011">
    <property type="protein sequence ID" value="TCS97762.1"/>
    <property type="molecule type" value="Genomic_DNA"/>
</dbReference>
<organism evidence="2 3">
    <name type="scientific">Pseudofulvimonas gallinarii</name>
    <dbReference type="NCBI Taxonomy" id="634155"/>
    <lineage>
        <taxon>Bacteria</taxon>
        <taxon>Pseudomonadati</taxon>
        <taxon>Pseudomonadota</taxon>
        <taxon>Gammaproteobacteria</taxon>
        <taxon>Lysobacterales</taxon>
        <taxon>Rhodanobacteraceae</taxon>
        <taxon>Pseudofulvimonas</taxon>
    </lineage>
</organism>
<evidence type="ECO:0000313" key="2">
    <source>
        <dbReference type="EMBL" id="TCS97762.1"/>
    </source>
</evidence>
<name>A0A4S3KW28_9GAMM</name>
<keyword evidence="1" id="KW-0732">Signal</keyword>
<dbReference type="OrthoDB" id="8703271at2"/>
<proteinExistence type="predicted"/>
<dbReference type="AlphaFoldDB" id="A0A4S3KW28"/>
<feature type="signal peptide" evidence="1">
    <location>
        <begin position="1"/>
        <end position="21"/>
    </location>
</feature>
<sequence>MSLTKFAATLFLTLGATVAGAAGFSSLEERMNGQEFAGAGLEKLSPDELARLNEWLRAHWPSQVAATPYPATADTRGLTELNASRDAIVSTLQGEFTGWSSRSVFELENGMVWEPAGGSITPLSTRPIQNPTVIIEPGMLGTWLLRIEGYNAKMRVKRVR</sequence>
<feature type="chain" id="PRO_5030100293" description="Secreted protein" evidence="1">
    <location>
        <begin position="22"/>
        <end position="160"/>
    </location>
</feature>
<comment type="caution">
    <text evidence="2">The sequence shown here is derived from an EMBL/GenBank/DDBJ whole genome shotgun (WGS) entry which is preliminary data.</text>
</comment>
<evidence type="ECO:0008006" key="4">
    <source>
        <dbReference type="Google" id="ProtNLM"/>
    </source>
</evidence>
<dbReference type="RefSeq" id="WP_123522946.1">
    <property type="nucleotide sequence ID" value="NZ_JBHLWF010000026.1"/>
</dbReference>
<gene>
    <name evidence="2" type="ORF">EDC25_11142</name>
</gene>
<reference evidence="2 3" key="1">
    <citation type="submission" date="2019-03" db="EMBL/GenBank/DDBJ databases">
        <title>Genomic Encyclopedia of Type Strains, Phase IV (KMG-IV): sequencing the most valuable type-strain genomes for metagenomic binning, comparative biology and taxonomic classification.</title>
        <authorList>
            <person name="Goeker M."/>
        </authorList>
    </citation>
    <scope>NUCLEOTIDE SEQUENCE [LARGE SCALE GENOMIC DNA]</scope>
    <source>
        <strain evidence="2 3">DSM 21944</strain>
    </source>
</reference>
<evidence type="ECO:0000256" key="1">
    <source>
        <dbReference type="SAM" id="SignalP"/>
    </source>
</evidence>
<keyword evidence="3" id="KW-1185">Reference proteome</keyword>
<protein>
    <recommendedName>
        <fullName evidence="4">Secreted protein</fullName>
    </recommendedName>
</protein>
<dbReference type="Proteomes" id="UP000294599">
    <property type="component" value="Unassembled WGS sequence"/>
</dbReference>
<evidence type="ECO:0000313" key="3">
    <source>
        <dbReference type="Proteomes" id="UP000294599"/>
    </source>
</evidence>